<dbReference type="EMBL" id="LOMO01000001">
    <property type="protein sequence ID" value="KXY51147.1"/>
    <property type="molecule type" value="Genomic_DNA"/>
</dbReference>
<evidence type="ECO:0000313" key="1">
    <source>
        <dbReference type="EMBL" id="KXY51147.1"/>
    </source>
</evidence>
<protein>
    <submittedName>
        <fullName evidence="1">Uncharacterized protein</fullName>
    </submittedName>
</protein>
<comment type="caution">
    <text evidence="1">The sequence shown here is derived from an EMBL/GenBank/DDBJ whole genome shotgun (WGS) entry which is preliminary data.</text>
</comment>
<dbReference type="AlphaFoldDB" id="A0A9X0MJT1"/>
<evidence type="ECO:0000313" key="2">
    <source>
        <dbReference type="Proteomes" id="UP000075476"/>
    </source>
</evidence>
<proteinExistence type="predicted"/>
<dbReference type="RefSeq" id="WP_061662485.1">
    <property type="nucleotide sequence ID" value="NZ_LOMO01000001.1"/>
</dbReference>
<accession>A0A9X0MJT1</accession>
<organism evidence="1 2">
    <name type="scientific">Bacillus cereus</name>
    <dbReference type="NCBI Taxonomy" id="1396"/>
    <lineage>
        <taxon>Bacteria</taxon>
        <taxon>Bacillati</taxon>
        <taxon>Bacillota</taxon>
        <taxon>Bacilli</taxon>
        <taxon>Bacillales</taxon>
        <taxon>Bacillaceae</taxon>
        <taxon>Bacillus</taxon>
        <taxon>Bacillus cereus group</taxon>
    </lineage>
</organism>
<name>A0A9X0MJT1_BACCE</name>
<sequence>MIQLNTSTQEFLEQYAPYLKVRKDKIMIKSREGNVTVPSKLYPLTNKRTIAFFCFANTKPLAPEVEYFETIKKVFDEQELMTGYCYRNTERVYAGLLEAGIPQEDLKTYVGWLLSGSRPVHHCWLVYKDEYLFDGGTFIADLQAREMIHEQRITDMQKQRELLTELMIENMKRPNSETRAFGKALPTYEYVGTVCVPNDGRKIYNDLIDAHPNHPSYNQAGQNPHGASKTQEMLYDKLNKK</sequence>
<dbReference type="Proteomes" id="UP000075476">
    <property type="component" value="Unassembled WGS sequence"/>
</dbReference>
<gene>
    <name evidence="1" type="ORF">AT268_32115</name>
</gene>
<reference evidence="1 2" key="1">
    <citation type="submission" date="2015-12" db="EMBL/GenBank/DDBJ databases">
        <title>Bacillus cereus Group isolate.</title>
        <authorList>
            <person name="Kovac J."/>
        </authorList>
    </citation>
    <scope>NUCLEOTIDE SEQUENCE [LARGE SCALE GENOMIC DNA]</scope>
    <source>
        <strain evidence="1 2">FSL K6-0073</strain>
    </source>
</reference>